<dbReference type="AlphaFoldDB" id="A0A7H8N1E5"/>
<accession>A0A7H8N1E5</accession>
<geneLocation type="plasmid" evidence="3 4">
    <name>unnamed2</name>
</geneLocation>
<dbReference type="Proteomes" id="UP000509345">
    <property type="component" value="Plasmid unnamed2"/>
</dbReference>
<feature type="compositionally biased region" description="Polar residues" evidence="1">
    <location>
        <begin position="388"/>
        <end position="397"/>
    </location>
</feature>
<keyword evidence="2" id="KW-1133">Transmembrane helix</keyword>
<evidence type="ECO:0000313" key="4">
    <source>
        <dbReference type="Proteomes" id="UP000509345"/>
    </source>
</evidence>
<name>A0A7H8N1E5_STRMI</name>
<evidence type="ECO:0000256" key="1">
    <source>
        <dbReference type="SAM" id="MobiDB-lite"/>
    </source>
</evidence>
<feature type="transmembrane region" description="Helical" evidence="2">
    <location>
        <begin position="155"/>
        <end position="177"/>
    </location>
</feature>
<proteinExistence type="predicted"/>
<dbReference type="RefSeq" id="WP_176145976.1">
    <property type="nucleotide sequence ID" value="NZ_CP054928.1"/>
</dbReference>
<gene>
    <name evidence="3" type="ORF">HUT09_36995</name>
</gene>
<feature type="region of interest" description="Disordered" evidence="1">
    <location>
        <begin position="339"/>
        <end position="397"/>
    </location>
</feature>
<keyword evidence="2" id="KW-0812">Transmembrane</keyword>
<evidence type="ECO:0000313" key="3">
    <source>
        <dbReference type="EMBL" id="QKW48133.1"/>
    </source>
</evidence>
<keyword evidence="2" id="KW-0472">Membrane</keyword>
<sequence length="397" mass="40338">MLPPQTAETAPGDIDTDAVKGGTATVVDITTGTPVEPGAQEAAPRPAGREVAAGTLRQVVAVLPLRRAIPDLVSGSWVLAGMGCRCVARVVRWAWEQASDDPEAAAALAAYTKRAAAVAQVVEKAREEGDEKAAVAALAELGAAPSGRRPVLEALAYLALGGMLAAGALATLAALAAPHLAVLADWRPMILTAGGLGWSIAAWAVAPPPKPKEQKADADVDVVVQEEPEEEAAEGDPEEARGTALLWHVITALSDAESVGRAGLHLDVVLASAIETGLLPETTEAAEWRAWVESCGIPVEDKVGYRIEGKPVTRVGVRLDAVTTALGMTPTALLTARSQNLAGGGPATPAPAPATAPSGGPSESPVPAVLRLLPGGRQHPAAAPSPTAPQGSAQEAR</sequence>
<organism evidence="3 4">
    <name type="scientific">Streptomyces microflavus</name>
    <name type="common">Streptomyces lipmanii</name>
    <dbReference type="NCBI Taxonomy" id="1919"/>
    <lineage>
        <taxon>Bacteria</taxon>
        <taxon>Bacillati</taxon>
        <taxon>Actinomycetota</taxon>
        <taxon>Actinomycetes</taxon>
        <taxon>Kitasatosporales</taxon>
        <taxon>Streptomycetaceae</taxon>
        <taxon>Streptomyces</taxon>
    </lineage>
</organism>
<dbReference type="EMBL" id="CP054928">
    <property type="protein sequence ID" value="QKW48133.1"/>
    <property type="molecule type" value="Genomic_DNA"/>
</dbReference>
<protein>
    <submittedName>
        <fullName evidence="3">Uncharacterized protein</fullName>
    </submittedName>
</protein>
<reference evidence="3 4" key="1">
    <citation type="submission" date="2020-06" db="EMBL/GenBank/DDBJ databases">
        <title>Genome mining for natural products.</title>
        <authorList>
            <person name="Zhang B."/>
            <person name="Shi J."/>
            <person name="Ge H."/>
        </authorList>
    </citation>
    <scope>NUCLEOTIDE SEQUENCE [LARGE SCALE GENOMIC DNA]</scope>
    <source>
        <strain evidence="3 4">NA06532</strain>
        <plasmid evidence="3 4">unnamed2</plasmid>
    </source>
</reference>
<keyword evidence="3" id="KW-0614">Plasmid</keyword>
<dbReference type="GeneID" id="87636854"/>
<evidence type="ECO:0000256" key="2">
    <source>
        <dbReference type="SAM" id="Phobius"/>
    </source>
</evidence>